<accession>H0HRK0</accession>
<reference evidence="3 4" key="1">
    <citation type="journal article" date="2012" name="J. Bacteriol.">
        <title>Draft Genome Sequence of Mesorhizobium alhagi CCNWXJ12-2T, a Novel Salt-Resistant Species Isolated from the Desert of Northwestern China.</title>
        <authorList>
            <person name="Zhou M."/>
            <person name="Chen W."/>
            <person name="Chen H."/>
            <person name="Wei G."/>
        </authorList>
    </citation>
    <scope>NUCLEOTIDE SEQUENCE [LARGE SCALE GENOMIC DNA]</scope>
    <source>
        <strain evidence="3 4">CCNWXJ12-2</strain>
    </source>
</reference>
<dbReference type="InterPro" id="IPR001343">
    <property type="entry name" value="Hemolysn_Ca-bd"/>
</dbReference>
<dbReference type="EMBL" id="AHAM01000110">
    <property type="protein sequence ID" value="EHK56624.1"/>
    <property type="molecule type" value="Genomic_DNA"/>
</dbReference>
<dbReference type="Pfam" id="PF00353">
    <property type="entry name" value="HemolysinCabind"/>
    <property type="match status" value="5"/>
</dbReference>
<dbReference type="PANTHER" id="PTHR38340:SF1">
    <property type="entry name" value="S-LAYER PROTEIN"/>
    <property type="match status" value="1"/>
</dbReference>
<dbReference type="GO" id="GO:0005509">
    <property type="term" value="F:calcium ion binding"/>
    <property type="evidence" value="ECO:0007669"/>
    <property type="project" value="InterPro"/>
</dbReference>
<feature type="non-terminal residue" evidence="3">
    <location>
        <position position="1"/>
    </location>
</feature>
<dbReference type="InterPro" id="IPR011049">
    <property type="entry name" value="Serralysin-like_metalloprot_C"/>
</dbReference>
<dbReference type="InterPro" id="IPR050557">
    <property type="entry name" value="RTX_toxin/Mannuronan_C5-epim"/>
</dbReference>
<dbReference type="Proteomes" id="UP000003250">
    <property type="component" value="Unassembled WGS sequence"/>
</dbReference>
<dbReference type="InterPro" id="IPR018511">
    <property type="entry name" value="Hemolysin-typ_Ca-bd_CS"/>
</dbReference>
<evidence type="ECO:0000313" key="3">
    <source>
        <dbReference type="EMBL" id="EHK56624.1"/>
    </source>
</evidence>
<dbReference type="PANTHER" id="PTHR38340">
    <property type="entry name" value="S-LAYER PROTEIN"/>
    <property type="match status" value="1"/>
</dbReference>
<comment type="subcellular location">
    <subcellularLocation>
        <location evidence="1">Secreted</location>
    </subcellularLocation>
</comment>
<dbReference type="OrthoDB" id="3817502at2"/>
<dbReference type="RefSeq" id="WP_008836410.1">
    <property type="nucleotide sequence ID" value="NZ_AHAM01000110.1"/>
</dbReference>
<keyword evidence="2" id="KW-0964">Secreted</keyword>
<dbReference type="PRINTS" id="PR00313">
    <property type="entry name" value="CABNDNGRPT"/>
</dbReference>
<keyword evidence="4" id="KW-1185">Reference proteome</keyword>
<dbReference type="GO" id="GO:0005576">
    <property type="term" value="C:extracellular region"/>
    <property type="evidence" value="ECO:0007669"/>
    <property type="project" value="UniProtKB-SubCell"/>
</dbReference>
<evidence type="ECO:0000313" key="4">
    <source>
        <dbReference type="Proteomes" id="UP000003250"/>
    </source>
</evidence>
<dbReference type="PROSITE" id="PS00330">
    <property type="entry name" value="HEMOLYSIN_CALCIUM"/>
    <property type="match status" value="4"/>
</dbReference>
<proteinExistence type="predicted"/>
<sequence>IPGGLVTITEFARYEAGNDLITGVTTEAIQEFVGDAFGVQARGTLIGGDDTLSIASGNASSVVAGDAFAASGEAANAMARVEGGDDEITGLDPVQADGSRARLVGDVGRIDDFAEVIGGADTIRGSGEDEIIVGDVAEDNSTTGSRIEGGNDDIDGGGGDDILAGDLLVLSSISPAIAADDFVAAAGTATVIGGDDTIRGGAGDDAIFGDIGSLIATDLARTIGGDDKLFGDAGNDSIFGQSGNDFLDGGVGNDLLDGGAGNDLLNGGAGNDTMAGGTGDDIYIVAATGDITTELAGEGTDTVRAFINWTLADNVERLELQGSGNLNGTGNAFANTLVGNSGANLLNGGAGNDFMVGGAGDDIFVVAAAGDRTIEAAGGGTDTVRSFINWTLSTEVERLELKGSGNLNGTGNSLNNTMVGNSGNNGLSGGDGKDFMVGGAGNDILNGGAGNDTLIGGAGGDILNGGAGNDRFDFDLVSDSPAGPALRDSIVGGFAHGFDRIDLSTIDANTLVGGNQAFSFIGSAAFSGVAGQLRYTNYSGNVIIDADVNGDSIADMQILVAGTTFMAGTDFIL</sequence>
<dbReference type="PATRIC" id="fig|1107882.3.peg.2718"/>
<gene>
    <name evidence="3" type="ORF">MAXJ12_13926</name>
</gene>
<dbReference type="SUPFAM" id="SSF51120">
    <property type="entry name" value="beta-Roll"/>
    <property type="match status" value="2"/>
</dbReference>
<dbReference type="AlphaFoldDB" id="H0HRK0"/>
<name>H0HRK0_9HYPH</name>
<protein>
    <submittedName>
        <fullName evidence="3">Lipase, class 3</fullName>
    </submittedName>
</protein>
<evidence type="ECO:0000256" key="1">
    <source>
        <dbReference type="ARBA" id="ARBA00004613"/>
    </source>
</evidence>
<dbReference type="Gene3D" id="2.150.10.10">
    <property type="entry name" value="Serralysin-like metalloprotease, C-terminal"/>
    <property type="match status" value="2"/>
</dbReference>
<organism evidence="3 4">
    <name type="scientific">Mesorhizobium alhagi CCNWXJ12-2</name>
    <dbReference type="NCBI Taxonomy" id="1107882"/>
    <lineage>
        <taxon>Bacteria</taxon>
        <taxon>Pseudomonadati</taxon>
        <taxon>Pseudomonadota</taxon>
        <taxon>Alphaproteobacteria</taxon>
        <taxon>Hyphomicrobiales</taxon>
        <taxon>Phyllobacteriaceae</taxon>
        <taxon>Allomesorhizobium</taxon>
    </lineage>
</organism>
<evidence type="ECO:0000256" key="2">
    <source>
        <dbReference type="ARBA" id="ARBA00022525"/>
    </source>
</evidence>